<proteinExistence type="predicted"/>
<gene>
    <name evidence="5" type="ORF">DI632_10090</name>
</gene>
<evidence type="ECO:0000256" key="3">
    <source>
        <dbReference type="ARBA" id="ARBA00023163"/>
    </source>
</evidence>
<evidence type="ECO:0000313" key="5">
    <source>
        <dbReference type="EMBL" id="PZO76698.1"/>
    </source>
</evidence>
<evidence type="ECO:0000256" key="1">
    <source>
        <dbReference type="ARBA" id="ARBA00023015"/>
    </source>
</evidence>
<dbReference type="InterPro" id="IPR000485">
    <property type="entry name" value="AsnC-type_HTH_dom"/>
</dbReference>
<dbReference type="Pfam" id="PF13412">
    <property type="entry name" value="HTH_24"/>
    <property type="match status" value="1"/>
</dbReference>
<dbReference type="PROSITE" id="PS00519">
    <property type="entry name" value="HTH_ASNC_1"/>
    <property type="match status" value="1"/>
</dbReference>
<dbReference type="CDD" id="cd00090">
    <property type="entry name" value="HTH_ARSR"/>
    <property type="match status" value="1"/>
</dbReference>
<dbReference type="GO" id="GO:0005829">
    <property type="term" value="C:cytosol"/>
    <property type="evidence" value="ECO:0007669"/>
    <property type="project" value="TreeGrafter"/>
</dbReference>
<dbReference type="SUPFAM" id="SSF46785">
    <property type="entry name" value="Winged helix' DNA-binding domain"/>
    <property type="match status" value="1"/>
</dbReference>
<dbReference type="EMBL" id="QFNF01000025">
    <property type="protein sequence ID" value="PZO76698.1"/>
    <property type="molecule type" value="Genomic_DNA"/>
</dbReference>
<accession>A0A2W5B775</accession>
<organism evidence="5 6">
    <name type="scientific">Sphingomonas hengshuiensis</name>
    <dbReference type="NCBI Taxonomy" id="1609977"/>
    <lineage>
        <taxon>Bacteria</taxon>
        <taxon>Pseudomonadati</taxon>
        <taxon>Pseudomonadota</taxon>
        <taxon>Alphaproteobacteria</taxon>
        <taxon>Sphingomonadales</taxon>
        <taxon>Sphingomonadaceae</taxon>
        <taxon>Sphingomonas</taxon>
    </lineage>
</organism>
<sequence length="156" mass="16869">MAFDRIDRQILALLQEDGRMTNVELAERVGLTAPPCLRRVRALEEAGAIRGYHATLDPRLLGFTITVFALVSLKSQAGSDLAAFEAHVATIPEVRECHMLNGEIDFILKIVAADLETFQSMLTTQLITAPNVASVKTSPTVRTSKALPGIPVTAEA</sequence>
<dbReference type="InterPro" id="IPR036390">
    <property type="entry name" value="WH_DNA-bd_sf"/>
</dbReference>
<evidence type="ECO:0000256" key="2">
    <source>
        <dbReference type="ARBA" id="ARBA00023125"/>
    </source>
</evidence>
<evidence type="ECO:0000313" key="6">
    <source>
        <dbReference type="Proteomes" id="UP000248614"/>
    </source>
</evidence>
<name>A0A2W5B775_9SPHN</name>
<dbReference type="InterPro" id="IPR036388">
    <property type="entry name" value="WH-like_DNA-bd_sf"/>
</dbReference>
<reference evidence="5 6" key="1">
    <citation type="submission" date="2017-08" db="EMBL/GenBank/DDBJ databases">
        <title>Infants hospitalized years apart are colonized by the same room-sourced microbial strains.</title>
        <authorList>
            <person name="Brooks B."/>
            <person name="Olm M.R."/>
            <person name="Firek B.A."/>
            <person name="Baker R."/>
            <person name="Thomas B.C."/>
            <person name="Morowitz M.J."/>
            <person name="Banfield J.F."/>
        </authorList>
    </citation>
    <scope>NUCLEOTIDE SEQUENCE [LARGE SCALE GENOMIC DNA]</scope>
    <source>
        <strain evidence="5">S2_018_000_R3_110</strain>
    </source>
</reference>
<dbReference type="Proteomes" id="UP000248614">
    <property type="component" value="Unassembled WGS sequence"/>
</dbReference>
<dbReference type="PANTHER" id="PTHR30154">
    <property type="entry name" value="LEUCINE-RESPONSIVE REGULATORY PROTEIN"/>
    <property type="match status" value="1"/>
</dbReference>
<dbReference type="FunFam" id="1.10.10.10:FF:000186">
    <property type="entry name" value="AsnC family transcriptional regulator"/>
    <property type="match status" value="1"/>
</dbReference>
<dbReference type="PANTHER" id="PTHR30154:SF34">
    <property type="entry name" value="TRANSCRIPTIONAL REGULATOR AZLB"/>
    <property type="match status" value="1"/>
</dbReference>
<dbReference type="GO" id="GO:0043565">
    <property type="term" value="F:sequence-specific DNA binding"/>
    <property type="evidence" value="ECO:0007669"/>
    <property type="project" value="InterPro"/>
</dbReference>
<dbReference type="InterPro" id="IPR019885">
    <property type="entry name" value="Tscrpt_reg_HTH_AsnC-type_CS"/>
</dbReference>
<dbReference type="Gene3D" id="1.10.10.10">
    <property type="entry name" value="Winged helix-like DNA-binding domain superfamily/Winged helix DNA-binding domain"/>
    <property type="match status" value="1"/>
</dbReference>
<evidence type="ECO:0000259" key="4">
    <source>
        <dbReference type="PROSITE" id="PS50956"/>
    </source>
</evidence>
<dbReference type="PRINTS" id="PR00033">
    <property type="entry name" value="HTHASNC"/>
</dbReference>
<keyword evidence="2" id="KW-0238">DNA-binding</keyword>
<dbReference type="SMART" id="SM00344">
    <property type="entry name" value="HTH_ASNC"/>
    <property type="match status" value="1"/>
</dbReference>
<comment type="caution">
    <text evidence="5">The sequence shown here is derived from an EMBL/GenBank/DDBJ whole genome shotgun (WGS) entry which is preliminary data.</text>
</comment>
<dbReference type="GO" id="GO:0006355">
    <property type="term" value="P:regulation of DNA-templated transcription"/>
    <property type="evidence" value="ECO:0007669"/>
    <property type="project" value="UniProtKB-ARBA"/>
</dbReference>
<feature type="domain" description="HTH asnC-type" evidence="4">
    <location>
        <begin position="3"/>
        <end position="64"/>
    </location>
</feature>
<protein>
    <submittedName>
        <fullName evidence="5">ArsR family transcriptional regulator</fullName>
    </submittedName>
</protein>
<dbReference type="InterPro" id="IPR011008">
    <property type="entry name" value="Dimeric_a/b-barrel"/>
</dbReference>
<dbReference type="GO" id="GO:0043200">
    <property type="term" value="P:response to amino acid"/>
    <property type="evidence" value="ECO:0007669"/>
    <property type="project" value="TreeGrafter"/>
</dbReference>
<keyword evidence="3" id="KW-0804">Transcription</keyword>
<dbReference type="AlphaFoldDB" id="A0A2W5B775"/>
<dbReference type="Pfam" id="PF01037">
    <property type="entry name" value="AsnC_trans_reg"/>
    <property type="match status" value="1"/>
</dbReference>
<dbReference type="InterPro" id="IPR011991">
    <property type="entry name" value="ArsR-like_HTH"/>
</dbReference>
<dbReference type="InterPro" id="IPR019888">
    <property type="entry name" value="Tscrpt_reg_AsnC-like"/>
</dbReference>
<dbReference type="InterPro" id="IPR019887">
    <property type="entry name" value="Tscrpt_reg_AsnC/Lrp_C"/>
</dbReference>
<dbReference type="SUPFAM" id="SSF54909">
    <property type="entry name" value="Dimeric alpha+beta barrel"/>
    <property type="match status" value="1"/>
</dbReference>
<dbReference type="Gene3D" id="3.30.70.920">
    <property type="match status" value="1"/>
</dbReference>
<dbReference type="PROSITE" id="PS50956">
    <property type="entry name" value="HTH_ASNC_2"/>
    <property type="match status" value="1"/>
</dbReference>
<keyword evidence="1" id="KW-0805">Transcription regulation</keyword>